<sequence length="517" mass="52970">MTSQDAIGAERPPSPGHRYGAARAAALLARPGVFGPSAGVAMTLLMAARIFLPGAVGMADNGDGPRRMCALGTVAQVDPGSAPWWAFVNFGYVRAQPGMCDPAATYRSSGNLLLRLARPLGHWLGLPGELDLRALAVLFCLLAGVALGVFAAALRGGLLARSLVCLALFAVVGDSIFAGYAASPYSETAGLLGILAATAGATHLGGSARARLGGLLVFTTGAVLAVASKTQSVSMVVPFAVLLLLSPVPLGRAAGAAASRVLPLAAAAVIAVTGVVTLQWQTEPFKVINPTEVVFVGLLGNSPDPAASAVELGLPEDFAQYAGRSWWTPDPPQSDPRWPEVRDRMTYGTVAGFLLRHPGIATDIALGAVEDFDAARPTYLGSYPVGAGEPPGAQESRLAVFGALLRFLGGGTLLLIVLALGTVAACRLRVLRHQPRRRALVAALLCLAGITGVQFLTAAYGEAIEGVKHQVFSIYAAGLALVLAAAGVLCAPRPDAAGEGALPPPRQEPARVPESVG</sequence>
<evidence type="ECO:0000313" key="3">
    <source>
        <dbReference type="EMBL" id="WUS59007.1"/>
    </source>
</evidence>
<dbReference type="Proteomes" id="UP001432014">
    <property type="component" value="Chromosome"/>
</dbReference>
<dbReference type="RefSeq" id="WP_329494852.1">
    <property type="nucleotide sequence ID" value="NZ_CP108460.1"/>
</dbReference>
<accession>A0ABZ1WE01</accession>
<feature type="transmembrane region" description="Helical" evidence="2">
    <location>
        <begin position="134"/>
        <end position="154"/>
    </location>
</feature>
<feature type="transmembrane region" description="Helical" evidence="2">
    <location>
        <begin position="440"/>
        <end position="460"/>
    </location>
</feature>
<feature type="transmembrane region" description="Helical" evidence="2">
    <location>
        <begin position="212"/>
        <end position="229"/>
    </location>
</feature>
<gene>
    <name evidence="3" type="ORF">OG469_28000</name>
</gene>
<feature type="transmembrane region" description="Helical" evidence="2">
    <location>
        <begin position="472"/>
        <end position="491"/>
    </location>
</feature>
<evidence type="ECO:0000256" key="1">
    <source>
        <dbReference type="SAM" id="MobiDB-lite"/>
    </source>
</evidence>
<dbReference type="EMBL" id="CP108482">
    <property type="protein sequence ID" value="WUS59007.1"/>
    <property type="molecule type" value="Genomic_DNA"/>
</dbReference>
<evidence type="ECO:0000256" key="2">
    <source>
        <dbReference type="SAM" id="Phobius"/>
    </source>
</evidence>
<keyword evidence="2" id="KW-0472">Membrane</keyword>
<reference evidence="3 4" key="1">
    <citation type="submission" date="2022-10" db="EMBL/GenBank/DDBJ databases">
        <title>The complete genomes of actinobacterial strains from the NBC collection.</title>
        <authorList>
            <person name="Joergensen T.S."/>
            <person name="Alvarez Arevalo M."/>
            <person name="Sterndorff E.B."/>
            <person name="Faurdal D."/>
            <person name="Vuksanovic O."/>
            <person name="Mourched A.-S."/>
            <person name="Charusanti P."/>
            <person name="Shaw S."/>
            <person name="Blin K."/>
            <person name="Weber T."/>
        </authorList>
    </citation>
    <scope>NUCLEOTIDE SEQUENCE [LARGE SCALE GENOMIC DNA]</scope>
    <source>
        <strain evidence="3 4">NBC_01247</strain>
    </source>
</reference>
<feature type="transmembrane region" description="Helical" evidence="2">
    <location>
        <begin position="163"/>
        <end position="182"/>
    </location>
</feature>
<feature type="transmembrane region" description="Helical" evidence="2">
    <location>
        <begin position="407"/>
        <end position="428"/>
    </location>
</feature>
<evidence type="ECO:0000313" key="4">
    <source>
        <dbReference type="Proteomes" id="UP001432014"/>
    </source>
</evidence>
<keyword evidence="2" id="KW-1133">Transmembrane helix</keyword>
<protein>
    <recommendedName>
        <fullName evidence="5">Glycosyltransferase RgtA/B/C/D-like domain-containing protein</fullName>
    </recommendedName>
</protein>
<feature type="transmembrane region" description="Helical" evidence="2">
    <location>
        <begin position="188"/>
        <end position="205"/>
    </location>
</feature>
<organism evidence="3 4">
    <name type="scientific">Kitasatospora herbaricolor</name>
    <dbReference type="NCBI Taxonomy" id="68217"/>
    <lineage>
        <taxon>Bacteria</taxon>
        <taxon>Bacillati</taxon>
        <taxon>Actinomycetota</taxon>
        <taxon>Actinomycetes</taxon>
        <taxon>Kitasatosporales</taxon>
        <taxon>Streptomycetaceae</taxon>
        <taxon>Kitasatospora</taxon>
    </lineage>
</organism>
<name>A0ABZ1WE01_9ACTN</name>
<evidence type="ECO:0008006" key="5">
    <source>
        <dbReference type="Google" id="ProtNLM"/>
    </source>
</evidence>
<proteinExistence type="predicted"/>
<feature type="transmembrane region" description="Helical" evidence="2">
    <location>
        <begin position="261"/>
        <end position="280"/>
    </location>
</feature>
<feature type="region of interest" description="Disordered" evidence="1">
    <location>
        <begin position="497"/>
        <end position="517"/>
    </location>
</feature>
<keyword evidence="2" id="KW-0812">Transmembrane</keyword>
<feature type="transmembrane region" description="Helical" evidence="2">
    <location>
        <begin position="33"/>
        <end position="52"/>
    </location>
</feature>
<keyword evidence="4" id="KW-1185">Reference proteome</keyword>